<name>A0A1F7SKV4_9BACT</name>
<keyword evidence="1" id="KW-0472">Membrane</keyword>
<reference evidence="2 3" key="1">
    <citation type="journal article" date="2016" name="Nat. Commun.">
        <title>Thousands of microbial genomes shed light on interconnected biogeochemical processes in an aquifer system.</title>
        <authorList>
            <person name="Anantharaman K."/>
            <person name="Brown C.T."/>
            <person name="Hug L.A."/>
            <person name="Sharon I."/>
            <person name="Castelle C.J."/>
            <person name="Probst A.J."/>
            <person name="Thomas B.C."/>
            <person name="Singh A."/>
            <person name="Wilkins M.J."/>
            <person name="Karaoz U."/>
            <person name="Brodie E.L."/>
            <person name="Williams K.H."/>
            <person name="Hubbard S.S."/>
            <person name="Banfield J.F."/>
        </authorList>
    </citation>
    <scope>NUCLEOTIDE SEQUENCE [LARGE SCALE GENOMIC DNA]</scope>
</reference>
<dbReference type="AlphaFoldDB" id="A0A1F7SKV4"/>
<dbReference type="EMBL" id="MGDJ01000001">
    <property type="protein sequence ID" value="OGL54391.1"/>
    <property type="molecule type" value="Genomic_DNA"/>
</dbReference>
<evidence type="ECO:0000313" key="3">
    <source>
        <dbReference type="Proteomes" id="UP000185874"/>
    </source>
</evidence>
<evidence type="ECO:0000313" key="2">
    <source>
        <dbReference type="EMBL" id="OGL54391.1"/>
    </source>
</evidence>
<sequence>MDITQIVVILSLISITIVIIAVGIWLILVLREAKKILENTTSITSSIAKPVNSFSEFVMGFRNGLTIFNKFFPKDQKDVKE</sequence>
<organism evidence="2 3">
    <name type="scientific">Candidatus Shapirobacteria bacterium RBG_13_44_7</name>
    <dbReference type="NCBI Taxonomy" id="1802149"/>
    <lineage>
        <taxon>Bacteria</taxon>
        <taxon>Candidatus Shapironibacteriota</taxon>
    </lineage>
</organism>
<gene>
    <name evidence="2" type="ORF">A3K55_01835</name>
</gene>
<evidence type="ECO:0000256" key="1">
    <source>
        <dbReference type="SAM" id="Phobius"/>
    </source>
</evidence>
<keyword evidence="1" id="KW-0812">Transmembrane</keyword>
<accession>A0A1F7SKV4</accession>
<keyword evidence="1" id="KW-1133">Transmembrane helix</keyword>
<feature type="transmembrane region" description="Helical" evidence="1">
    <location>
        <begin position="6"/>
        <end position="30"/>
    </location>
</feature>
<protein>
    <submittedName>
        <fullName evidence="2">Uncharacterized protein</fullName>
    </submittedName>
</protein>
<proteinExistence type="predicted"/>
<comment type="caution">
    <text evidence="2">The sequence shown here is derived from an EMBL/GenBank/DDBJ whole genome shotgun (WGS) entry which is preliminary data.</text>
</comment>
<dbReference type="Proteomes" id="UP000185874">
    <property type="component" value="Unassembled WGS sequence"/>
</dbReference>